<dbReference type="Proteomes" id="UP001565368">
    <property type="component" value="Unassembled WGS sequence"/>
</dbReference>
<dbReference type="RefSeq" id="XP_069209192.1">
    <property type="nucleotide sequence ID" value="XM_069354550.1"/>
</dbReference>
<sequence length="232" mass="25794">MATSVDNAVDTAETDAAQGEITLVPIFHPDFDTLDGVVLQSSDDICFSFNGHLLAFLSPVFADLFKIPPPPNITHNPVPIALRADSLALCLTLIKEGMNHRNKKEIKWPKTRVLSALIEFVDAYDMPFVADELLVRTFVEPNQVQSVDEAAKGAGATSFDRFAFACATTSPYIAKELTATLRFKHSDMTKWCEATLMKYDPIGLAELYKSHLDRRAVPVDYPRAPPPTKRRR</sequence>
<evidence type="ECO:0008006" key="3">
    <source>
        <dbReference type="Google" id="ProtNLM"/>
    </source>
</evidence>
<keyword evidence="2" id="KW-1185">Reference proteome</keyword>
<dbReference type="EMBL" id="JBBXJM010000004">
    <property type="protein sequence ID" value="KAL1409248.1"/>
    <property type="molecule type" value="Genomic_DNA"/>
</dbReference>
<evidence type="ECO:0000313" key="2">
    <source>
        <dbReference type="Proteomes" id="UP001565368"/>
    </source>
</evidence>
<accession>A0ABR3Q4F2</accession>
<comment type="caution">
    <text evidence="1">The sequence shown here is derived from an EMBL/GenBank/DDBJ whole genome shotgun (WGS) entry which is preliminary data.</text>
</comment>
<reference evidence="1 2" key="1">
    <citation type="submission" date="2023-08" db="EMBL/GenBank/DDBJ databases">
        <title>Annotated Genome Sequence of Vanrija albida AlHP1.</title>
        <authorList>
            <person name="Herzog R."/>
        </authorList>
    </citation>
    <scope>NUCLEOTIDE SEQUENCE [LARGE SCALE GENOMIC DNA]</scope>
    <source>
        <strain evidence="1 2">AlHP1</strain>
    </source>
</reference>
<proteinExistence type="predicted"/>
<name>A0ABR3Q4F2_9TREE</name>
<evidence type="ECO:0000313" key="1">
    <source>
        <dbReference type="EMBL" id="KAL1409248.1"/>
    </source>
</evidence>
<organism evidence="1 2">
    <name type="scientific">Vanrija albida</name>
    <dbReference type="NCBI Taxonomy" id="181172"/>
    <lineage>
        <taxon>Eukaryota</taxon>
        <taxon>Fungi</taxon>
        <taxon>Dikarya</taxon>
        <taxon>Basidiomycota</taxon>
        <taxon>Agaricomycotina</taxon>
        <taxon>Tremellomycetes</taxon>
        <taxon>Trichosporonales</taxon>
        <taxon>Trichosporonaceae</taxon>
        <taxon>Vanrija</taxon>
    </lineage>
</organism>
<dbReference type="GeneID" id="95987124"/>
<protein>
    <recommendedName>
        <fullName evidence="3">BTB domain-containing protein</fullName>
    </recommendedName>
</protein>
<gene>
    <name evidence="1" type="ORF">Q8F55_006081</name>
</gene>